<dbReference type="PANTHER" id="PTHR24214">
    <property type="entry name" value="PDZ AND LIM DOMAIN PROTEIN ZASP"/>
    <property type="match status" value="1"/>
</dbReference>
<dbReference type="SMART" id="SM00228">
    <property type="entry name" value="PDZ"/>
    <property type="match status" value="1"/>
</dbReference>
<organism evidence="6 7">
    <name type="scientific">Brassicogethes aeneus</name>
    <name type="common">Rape pollen beetle</name>
    <name type="synonym">Meligethes aeneus</name>
    <dbReference type="NCBI Taxonomy" id="1431903"/>
    <lineage>
        <taxon>Eukaryota</taxon>
        <taxon>Metazoa</taxon>
        <taxon>Ecdysozoa</taxon>
        <taxon>Arthropoda</taxon>
        <taxon>Hexapoda</taxon>
        <taxon>Insecta</taxon>
        <taxon>Pterygota</taxon>
        <taxon>Neoptera</taxon>
        <taxon>Endopterygota</taxon>
        <taxon>Coleoptera</taxon>
        <taxon>Polyphaga</taxon>
        <taxon>Cucujiformia</taxon>
        <taxon>Nitidulidae</taxon>
        <taxon>Meligethinae</taxon>
        <taxon>Brassicogethes</taxon>
    </lineage>
</organism>
<accession>A0A9P0FKM0</accession>
<feature type="domain" description="PDZ" evidence="5">
    <location>
        <begin position="38"/>
        <end position="113"/>
    </location>
</feature>
<feature type="compositionally biased region" description="Polar residues" evidence="4">
    <location>
        <begin position="118"/>
        <end position="129"/>
    </location>
</feature>
<keyword evidence="7" id="KW-1185">Reference proteome</keyword>
<dbReference type="GO" id="GO:0061061">
    <property type="term" value="P:muscle structure development"/>
    <property type="evidence" value="ECO:0007669"/>
    <property type="project" value="TreeGrafter"/>
</dbReference>
<sequence>MNSTFNIKRCLFRGTKIASWWILLKSEITSILNLGVNGVTLRGSQVSGGVTGVCVTRIFDMVGFGSPVEGTLHRGDIITKVGSYDSRDIRHQDAQNLFRNAGNNIKVVVQREVAPRQPHSTGSSRTGSAPYSPLSVSPHLSPRGPAGMSPGYSPGAPALSPYYSSPMTALDSYHFDVSEYGGARRNEGDGQQEPHVTKQPYRTTPLVLPGAKVKREPGPTESYLRHHPNPSFRAHPHHIIDNDHLYKQKVANSVLERISTGDPNKQVIHNLYNSPIGMYSENNIVDSVHKQTGLTPVRKHVKFNPAESETYKALQEEGYGDHVEEGVASQSKVYVPNKSVPPKKNLYVNQTPDYRSALREDPETIQQSGSFKRLMWSVLPESHY</sequence>
<name>A0A9P0FKM0_BRAAE</name>
<evidence type="ECO:0000256" key="2">
    <source>
        <dbReference type="ARBA" id="ARBA00022490"/>
    </source>
</evidence>
<dbReference type="Proteomes" id="UP001154078">
    <property type="component" value="Chromosome 5"/>
</dbReference>
<evidence type="ECO:0000256" key="4">
    <source>
        <dbReference type="SAM" id="MobiDB-lite"/>
    </source>
</evidence>
<dbReference type="Pfam" id="PF00595">
    <property type="entry name" value="PDZ"/>
    <property type="match status" value="1"/>
</dbReference>
<keyword evidence="3" id="KW-0440">LIM domain</keyword>
<dbReference type="GO" id="GO:0051371">
    <property type="term" value="F:muscle alpha-actinin binding"/>
    <property type="evidence" value="ECO:0007669"/>
    <property type="project" value="TreeGrafter"/>
</dbReference>
<dbReference type="GO" id="GO:0003779">
    <property type="term" value="F:actin binding"/>
    <property type="evidence" value="ECO:0007669"/>
    <property type="project" value="TreeGrafter"/>
</dbReference>
<dbReference type="InterPro" id="IPR050604">
    <property type="entry name" value="PDZ-LIM_domain"/>
</dbReference>
<dbReference type="PANTHER" id="PTHR24214:SF55">
    <property type="entry name" value="Z BAND ALTERNATIVELY SPLICED PDZ-MOTIF PROTEIN 66, ISOFORM E"/>
    <property type="match status" value="1"/>
</dbReference>
<keyword evidence="3" id="KW-0862">Zinc</keyword>
<dbReference type="OrthoDB" id="445995at2759"/>
<proteinExistence type="predicted"/>
<dbReference type="InterPro" id="IPR036034">
    <property type="entry name" value="PDZ_sf"/>
</dbReference>
<dbReference type="AlphaFoldDB" id="A0A9P0FKM0"/>
<dbReference type="GO" id="GO:0030036">
    <property type="term" value="P:actin cytoskeleton organization"/>
    <property type="evidence" value="ECO:0007669"/>
    <property type="project" value="TreeGrafter"/>
</dbReference>
<dbReference type="SUPFAM" id="SSF50156">
    <property type="entry name" value="PDZ domain-like"/>
    <property type="match status" value="1"/>
</dbReference>
<keyword evidence="2" id="KW-0963">Cytoplasm</keyword>
<gene>
    <name evidence="6" type="ORF">MELIAE_LOCUS8303</name>
</gene>
<reference evidence="6" key="1">
    <citation type="submission" date="2021-12" db="EMBL/GenBank/DDBJ databases">
        <authorList>
            <person name="King R."/>
        </authorList>
    </citation>
    <scope>NUCLEOTIDE SEQUENCE</scope>
</reference>
<dbReference type="Pfam" id="PF15936">
    <property type="entry name" value="DUF4749"/>
    <property type="match status" value="1"/>
</dbReference>
<evidence type="ECO:0000259" key="5">
    <source>
        <dbReference type="PROSITE" id="PS50106"/>
    </source>
</evidence>
<evidence type="ECO:0000256" key="3">
    <source>
        <dbReference type="ARBA" id="ARBA00023038"/>
    </source>
</evidence>
<dbReference type="GO" id="GO:0030018">
    <property type="term" value="C:Z disc"/>
    <property type="evidence" value="ECO:0007669"/>
    <property type="project" value="TreeGrafter"/>
</dbReference>
<evidence type="ECO:0000313" key="6">
    <source>
        <dbReference type="EMBL" id="CAH0557619.1"/>
    </source>
</evidence>
<dbReference type="InterPro" id="IPR006643">
    <property type="entry name" value="Zasp-like_motif"/>
</dbReference>
<dbReference type="InterPro" id="IPR031847">
    <property type="entry name" value="PDLI1-4/Zasp-like_mid"/>
</dbReference>
<dbReference type="GO" id="GO:0001725">
    <property type="term" value="C:stress fiber"/>
    <property type="evidence" value="ECO:0007669"/>
    <property type="project" value="TreeGrafter"/>
</dbReference>
<dbReference type="EMBL" id="OV121136">
    <property type="protein sequence ID" value="CAH0557619.1"/>
    <property type="molecule type" value="Genomic_DNA"/>
</dbReference>
<comment type="subcellular location">
    <subcellularLocation>
        <location evidence="1">Cytoplasm</location>
    </subcellularLocation>
</comment>
<feature type="region of interest" description="Disordered" evidence="4">
    <location>
        <begin position="180"/>
        <end position="202"/>
    </location>
</feature>
<dbReference type="InterPro" id="IPR001478">
    <property type="entry name" value="PDZ"/>
</dbReference>
<evidence type="ECO:0000313" key="7">
    <source>
        <dbReference type="Proteomes" id="UP001154078"/>
    </source>
</evidence>
<dbReference type="GO" id="GO:0005912">
    <property type="term" value="C:adherens junction"/>
    <property type="evidence" value="ECO:0007669"/>
    <property type="project" value="TreeGrafter"/>
</dbReference>
<dbReference type="SMART" id="SM00735">
    <property type="entry name" value="ZM"/>
    <property type="match status" value="1"/>
</dbReference>
<protein>
    <recommendedName>
        <fullName evidence="5">PDZ domain-containing protein</fullName>
    </recommendedName>
</protein>
<dbReference type="Gene3D" id="2.30.42.10">
    <property type="match status" value="1"/>
</dbReference>
<dbReference type="PROSITE" id="PS50106">
    <property type="entry name" value="PDZ"/>
    <property type="match status" value="1"/>
</dbReference>
<keyword evidence="3" id="KW-0479">Metal-binding</keyword>
<evidence type="ECO:0000256" key="1">
    <source>
        <dbReference type="ARBA" id="ARBA00004496"/>
    </source>
</evidence>
<feature type="region of interest" description="Disordered" evidence="4">
    <location>
        <begin position="113"/>
        <end position="152"/>
    </location>
</feature>
<dbReference type="GO" id="GO:0031941">
    <property type="term" value="C:filamentous actin"/>
    <property type="evidence" value="ECO:0007669"/>
    <property type="project" value="TreeGrafter"/>
</dbReference>